<evidence type="ECO:0000313" key="2">
    <source>
        <dbReference type="Proteomes" id="UP000045706"/>
    </source>
</evidence>
<proteinExistence type="predicted"/>
<dbReference type="Proteomes" id="UP000045706">
    <property type="component" value="Unassembled WGS sequence"/>
</dbReference>
<dbReference type="GO" id="GO:0016810">
    <property type="term" value="F:hydrolase activity, acting on carbon-nitrogen (but not peptide) bonds"/>
    <property type="evidence" value="ECO:0007669"/>
    <property type="project" value="InterPro"/>
</dbReference>
<gene>
    <name evidence="1" type="ORF">BN1723_007898</name>
</gene>
<dbReference type="InterPro" id="IPR011059">
    <property type="entry name" value="Metal-dep_hydrolase_composite"/>
</dbReference>
<dbReference type="EMBL" id="CVQI01037273">
    <property type="protein sequence ID" value="CRK48213.1"/>
    <property type="molecule type" value="Genomic_DNA"/>
</dbReference>
<evidence type="ECO:0000313" key="1">
    <source>
        <dbReference type="EMBL" id="CRK48213.1"/>
    </source>
</evidence>
<protein>
    <recommendedName>
        <fullName evidence="3">Amidohydrolase-related domain-containing protein</fullName>
    </recommendedName>
</protein>
<dbReference type="AlphaFoldDB" id="A0A0G4NP13"/>
<dbReference type="Gene3D" id="3.20.20.140">
    <property type="entry name" value="Metal-dependent hydrolases"/>
    <property type="match status" value="1"/>
</dbReference>
<evidence type="ECO:0008006" key="3">
    <source>
        <dbReference type="Google" id="ProtNLM"/>
    </source>
</evidence>
<reference evidence="2" key="1">
    <citation type="submission" date="2015-05" db="EMBL/GenBank/DDBJ databases">
        <authorList>
            <person name="Fogelqvist Johan"/>
        </authorList>
    </citation>
    <scope>NUCLEOTIDE SEQUENCE [LARGE SCALE GENOMIC DNA]</scope>
</reference>
<accession>A0A0G4NP13</accession>
<sequence length="124" mass="13131">MAVSDSSSAERLVVLASTRAVITLPDDSLVLTPATITLSPSTGRIVDIVHDVLPASSFPASTTYIDHGDKVLLPGLVDAHGKQFGGRVRETWVRGQKVFEFGGRGGGFVEGKPVGEAIVERRTM</sequence>
<name>A0A0G4NP13_VERLO</name>
<organism evidence="1 2">
    <name type="scientific">Verticillium longisporum</name>
    <name type="common">Verticillium dahliae var. longisporum</name>
    <dbReference type="NCBI Taxonomy" id="100787"/>
    <lineage>
        <taxon>Eukaryota</taxon>
        <taxon>Fungi</taxon>
        <taxon>Dikarya</taxon>
        <taxon>Ascomycota</taxon>
        <taxon>Pezizomycotina</taxon>
        <taxon>Sordariomycetes</taxon>
        <taxon>Hypocreomycetidae</taxon>
        <taxon>Glomerellales</taxon>
        <taxon>Plectosphaerellaceae</taxon>
        <taxon>Verticillium</taxon>
    </lineage>
</organism>
<dbReference type="SUPFAM" id="SSF51338">
    <property type="entry name" value="Composite domain of metallo-dependent hydrolases"/>
    <property type="match status" value="1"/>
</dbReference>